<organism evidence="4 5">
    <name type="scientific">Pseudocohnilembus persalinus</name>
    <name type="common">Ciliate</name>
    <dbReference type="NCBI Taxonomy" id="266149"/>
    <lineage>
        <taxon>Eukaryota</taxon>
        <taxon>Sar</taxon>
        <taxon>Alveolata</taxon>
        <taxon>Ciliophora</taxon>
        <taxon>Intramacronucleata</taxon>
        <taxon>Oligohymenophorea</taxon>
        <taxon>Scuticociliatia</taxon>
        <taxon>Philasterida</taxon>
        <taxon>Pseudocohnilembidae</taxon>
        <taxon>Pseudocohnilembus</taxon>
    </lineage>
</organism>
<evidence type="ECO:0000313" key="5">
    <source>
        <dbReference type="Proteomes" id="UP000054937"/>
    </source>
</evidence>
<dbReference type="OMA" id="IRRQHIS"/>
<dbReference type="InParanoid" id="A0A0V0R5C8"/>
<dbReference type="InterPro" id="IPR028034">
    <property type="entry name" value="HU-CCDC81"/>
</dbReference>
<dbReference type="Pfam" id="PF14908">
    <property type="entry name" value="HU-CCDC81_euk_1"/>
    <property type="match status" value="1"/>
</dbReference>
<accession>A0A0V0R5C8</accession>
<dbReference type="Proteomes" id="UP000054937">
    <property type="component" value="Unassembled WGS sequence"/>
</dbReference>
<sequence>MNIDGVFEWILKHPLNYPGKHQESQPRINSAYKPLEPKAQFHIILKATAEYIKEKMVQGKGINMKGLGAFTFEVFSDFVKPAQLSGLDITRDLNEQRLERKHVHKIRPCFVPDSKLKYALSRYPGKEEISAPKSQHSIYQQGFSMMFCNPGPIAASCLLGKEVVSSAHQAFIQAIYDLTTLGYSIDINFGFVNLQIRNKNLSYKYQQNFASNLNNKEFETKMRKSDLPTQQHWSETYEDKWQKSTLNSLLKRPNQQKVNQNYEKTLALKIMSLDLSTAERTSYSVNKRGKQNLPSINKANK</sequence>
<reference evidence="4 5" key="1">
    <citation type="journal article" date="2015" name="Sci. Rep.">
        <title>Genome of the facultative scuticociliatosis pathogen Pseudocohnilembus persalinus provides insight into its virulence through horizontal gene transfer.</title>
        <authorList>
            <person name="Xiong J."/>
            <person name="Wang G."/>
            <person name="Cheng J."/>
            <person name="Tian M."/>
            <person name="Pan X."/>
            <person name="Warren A."/>
            <person name="Jiang C."/>
            <person name="Yuan D."/>
            <person name="Miao W."/>
        </authorList>
    </citation>
    <scope>NUCLEOTIDE SEQUENCE [LARGE SCALE GENOMIC DNA]</scope>
    <source>
        <strain evidence="4">36N120E</strain>
    </source>
</reference>
<protein>
    <recommendedName>
        <fullName evidence="6">CCDC81 HU domain-containing protein</fullName>
    </recommendedName>
</protein>
<evidence type="ECO:0008006" key="6">
    <source>
        <dbReference type="Google" id="ProtNLM"/>
    </source>
</evidence>
<feature type="domain" description="CCDC81 HU" evidence="2">
    <location>
        <begin position="18"/>
        <end position="123"/>
    </location>
</feature>
<proteinExistence type="predicted"/>
<keyword evidence="5" id="KW-1185">Reference proteome</keyword>
<feature type="compositionally biased region" description="Polar residues" evidence="1">
    <location>
        <begin position="292"/>
        <end position="301"/>
    </location>
</feature>
<dbReference type="InterPro" id="IPR040673">
    <property type="entry name" value="CCDC81_HU_dom_2"/>
</dbReference>
<dbReference type="Pfam" id="PF18289">
    <property type="entry name" value="HU-CCDC81_euk_2"/>
    <property type="match status" value="1"/>
</dbReference>
<name>A0A0V0R5C8_PSEPJ</name>
<evidence type="ECO:0000259" key="2">
    <source>
        <dbReference type="Pfam" id="PF14908"/>
    </source>
</evidence>
<feature type="region of interest" description="Disordered" evidence="1">
    <location>
        <begin position="281"/>
        <end position="301"/>
    </location>
</feature>
<dbReference type="OrthoDB" id="414368at2759"/>
<evidence type="ECO:0000259" key="3">
    <source>
        <dbReference type="Pfam" id="PF18289"/>
    </source>
</evidence>
<evidence type="ECO:0000313" key="4">
    <source>
        <dbReference type="EMBL" id="KRX09678.1"/>
    </source>
</evidence>
<feature type="domain" description="CCDC81 HU" evidence="3">
    <location>
        <begin position="145"/>
        <end position="216"/>
    </location>
</feature>
<dbReference type="AlphaFoldDB" id="A0A0V0R5C8"/>
<comment type="caution">
    <text evidence="4">The sequence shown here is derived from an EMBL/GenBank/DDBJ whole genome shotgun (WGS) entry which is preliminary data.</text>
</comment>
<evidence type="ECO:0000256" key="1">
    <source>
        <dbReference type="SAM" id="MobiDB-lite"/>
    </source>
</evidence>
<dbReference type="EMBL" id="LDAU01000044">
    <property type="protein sequence ID" value="KRX09678.1"/>
    <property type="molecule type" value="Genomic_DNA"/>
</dbReference>
<gene>
    <name evidence="4" type="ORF">PPERSA_02550</name>
</gene>